<dbReference type="RefSeq" id="WP_203875812.1">
    <property type="nucleotide sequence ID" value="NZ_BOOK01000024.1"/>
</dbReference>
<proteinExistence type="predicted"/>
<gene>
    <name evidence="1" type="ORF">Pta02_34370</name>
</gene>
<protein>
    <submittedName>
        <fullName evidence="1">Uncharacterized protein</fullName>
    </submittedName>
</protein>
<organism evidence="1 2">
    <name type="scientific">Planobispora takensis</name>
    <dbReference type="NCBI Taxonomy" id="1367882"/>
    <lineage>
        <taxon>Bacteria</taxon>
        <taxon>Bacillati</taxon>
        <taxon>Actinomycetota</taxon>
        <taxon>Actinomycetes</taxon>
        <taxon>Streptosporangiales</taxon>
        <taxon>Streptosporangiaceae</taxon>
        <taxon>Planobispora</taxon>
    </lineage>
</organism>
<dbReference type="AlphaFoldDB" id="A0A8J3T5L8"/>
<sequence length="343" mass="37050">MRRSRWFGLPRSAVAAGAVVLLLSAAVVFPAVRGSGSVAVYGYEDVPEGGYGGAEAERIGKCAPWVVSGQGFGETRFADRERAFLCLATAEPGVPPLFGAVREKEVLAHGKRLCGVMHLRTEDPRVKAELDKTGDGPYWSTVMLDALVYLCPDLVARHGPDRLRPEAELLREEKEHEDRVAARCPDRWRGPRPGSRVTVAAFTGEGGEFTVGDVGGEWGSERPVLGGLVEVYEKVVRVRTYDLNDYACVTTMDFAEAPPLLPRGWEQIVETGLRSTGERIEVVGSEGGTGTANLGAAGPGEYRIRIYARDLPDGGLEDLEKPGSEYLVVAFPGRSGGTVVHRR</sequence>
<comment type="caution">
    <text evidence="1">The sequence shown here is derived from an EMBL/GenBank/DDBJ whole genome shotgun (WGS) entry which is preliminary data.</text>
</comment>
<dbReference type="Proteomes" id="UP000634476">
    <property type="component" value="Unassembled WGS sequence"/>
</dbReference>
<name>A0A8J3T5L8_9ACTN</name>
<keyword evidence="2" id="KW-1185">Reference proteome</keyword>
<evidence type="ECO:0000313" key="1">
    <source>
        <dbReference type="EMBL" id="GII01429.1"/>
    </source>
</evidence>
<reference evidence="1" key="1">
    <citation type="submission" date="2021-01" db="EMBL/GenBank/DDBJ databases">
        <title>Whole genome shotgun sequence of Planobispora takensis NBRC 109077.</title>
        <authorList>
            <person name="Komaki H."/>
            <person name="Tamura T."/>
        </authorList>
    </citation>
    <scope>NUCLEOTIDE SEQUENCE</scope>
    <source>
        <strain evidence="1">NBRC 109077</strain>
    </source>
</reference>
<dbReference type="EMBL" id="BOOK01000024">
    <property type="protein sequence ID" value="GII01429.1"/>
    <property type="molecule type" value="Genomic_DNA"/>
</dbReference>
<evidence type="ECO:0000313" key="2">
    <source>
        <dbReference type="Proteomes" id="UP000634476"/>
    </source>
</evidence>
<accession>A0A8J3T5L8</accession>